<comment type="caution">
    <text evidence="7">The sequence shown here is derived from an EMBL/GenBank/DDBJ whole genome shotgun (WGS) entry which is preliminary data.</text>
</comment>
<dbReference type="GO" id="GO:0005524">
    <property type="term" value="F:ATP binding"/>
    <property type="evidence" value="ECO:0007669"/>
    <property type="project" value="UniProtKB-KW"/>
</dbReference>
<dbReference type="GO" id="GO:0046872">
    <property type="term" value="F:metal ion binding"/>
    <property type="evidence" value="ECO:0007669"/>
    <property type="project" value="UniProtKB-KW"/>
</dbReference>
<dbReference type="GO" id="GO:0015203">
    <property type="term" value="F:polyamine transmembrane transporter activity"/>
    <property type="evidence" value="ECO:0007669"/>
    <property type="project" value="TreeGrafter"/>
</dbReference>
<reference evidence="7 8" key="1">
    <citation type="submission" date="2022-11" db="EMBL/GenBank/DDBJ databases">
        <title>Whole genome sequence of Eschrichtius robustus ER-17-0199.</title>
        <authorList>
            <person name="Bruniche-Olsen A."/>
            <person name="Black A.N."/>
            <person name="Fields C.J."/>
            <person name="Walden K."/>
            <person name="Dewoody J.A."/>
        </authorList>
    </citation>
    <scope>NUCLEOTIDE SEQUENCE [LARGE SCALE GENOMIC DNA]</scope>
    <source>
        <strain evidence="7">ER-17-0199</strain>
        <tissue evidence="7">Blubber</tissue>
    </source>
</reference>
<evidence type="ECO:0000256" key="1">
    <source>
        <dbReference type="ARBA" id="ARBA00004141"/>
    </source>
</evidence>
<evidence type="ECO:0000313" key="7">
    <source>
        <dbReference type="EMBL" id="KAJ8784449.1"/>
    </source>
</evidence>
<sequence length="112" mass="12354">MESSETYLIADKYYYVGICGDGANDCGLEEQHKQRPRGGRVQCYQLYNVKSSLAMFEELELGLRSRGGNMALSFQALKMAHAGILLSEQEASVASPFTLETANIECASHLIK</sequence>
<dbReference type="InterPro" id="IPR006544">
    <property type="entry name" value="P-type_TPase_V"/>
</dbReference>
<proteinExistence type="predicted"/>
<keyword evidence="4" id="KW-0067">ATP-binding</keyword>
<dbReference type="GO" id="GO:0006874">
    <property type="term" value="P:intracellular calcium ion homeostasis"/>
    <property type="evidence" value="ECO:0007669"/>
    <property type="project" value="TreeGrafter"/>
</dbReference>
<evidence type="ECO:0000256" key="4">
    <source>
        <dbReference type="ARBA" id="ARBA00022840"/>
    </source>
</evidence>
<organism evidence="7 8">
    <name type="scientific">Eschrichtius robustus</name>
    <name type="common">California gray whale</name>
    <name type="synonym">Eschrichtius gibbosus</name>
    <dbReference type="NCBI Taxonomy" id="9764"/>
    <lineage>
        <taxon>Eukaryota</taxon>
        <taxon>Metazoa</taxon>
        <taxon>Chordata</taxon>
        <taxon>Craniata</taxon>
        <taxon>Vertebrata</taxon>
        <taxon>Euteleostomi</taxon>
        <taxon>Mammalia</taxon>
        <taxon>Eutheria</taxon>
        <taxon>Laurasiatheria</taxon>
        <taxon>Artiodactyla</taxon>
        <taxon>Whippomorpha</taxon>
        <taxon>Cetacea</taxon>
        <taxon>Mysticeti</taxon>
        <taxon>Eschrichtiidae</taxon>
        <taxon>Eschrichtius</taxon>
    </lineage>
</organism>
<dbReference type="PANTHER" id="PTHR45630:SF4">
    <property type="entry name" value="CATION-TRANSPORTING ATPASE 13A5-RELATED"/>
    <property type="match status" value="1"/>
</dbReference>
<keyword evidence="8" id="KW-1185">Reference proteome</keyword>
<comment type="subcellular location">
    <subcellularLocation>
        <location evidence="1">Membrane</location>
        <topology evidence="1">Multi-pass membrane protein</topology>
    </subcellularLocation>
</comment>
<dbReference type="GO" id="GO:0140358">
    <property type="term" value="F:P-type transmembrane transporter activity"/>
    <property type="evidence" value="ECO:0007669"/>
    <property type="project" value="InterPro"/>
</dbReference>
<evidence type="ECO:0000256" key="3">
    <source>
        <dbReference type="ARBA" id="ARBA00022741"/>
    </source>
</evidence>
<evidence type="ECO:0000256" key="2">
    <source>
        <dbReference type="ARBA" id="ARBA00022723"/>
    </source>
</evidence>
<dbReference type="GO" id="GO:0019829">
    <property type="term" value="F:ATPase-coupled monoatomic cation transmembrane transporter activity"/>
    <property type="evidence" value="ECO:0007669"/>
    <property type="project" value="TreeGrafter"/>
</dbReference>
<gene>
    <name evidence="7" type="ORF">J1605_008293</name>
</gene>
<dbReference type="PANTHER" id="PTHR45630">
    <property type="entry name" value="CATION-TRANSPORTING ATPASE-RELATED"/>
    <property type="match status" value="1"/>
</dbReference>
<dbReference type="Proteomes" id="UP001159641">
    <property type="component" value="Unassembled WGS sequence"/>
</dbReference>
<accession>A0AB34GY98</accession>
<evidence type="ECO:0000313" key="8">
    <source>
        <dbReference type="Proteomes" id="UP001159641"/>
    </source>
</evidence>
<protein>
    <submittedName>
        <fullName evidence="7">Uncharacterized protein</fullName>
    </submittedName>
</protein>
<dbReference type="EMBL" id="JAIQCJ010002048">
    <property type="protein sequence ID" value="KAJ8784449.1"/>
    <property type="molecule type" value="Genomic_DNA"/>
</dbReference>
<keyword evidence="5" id="KW-0460">Magnesium</keyword>
<dbReference type="GO" id="GO:0031902">
    <property type="term" value="C:late endosome membrane"/>
    <property type="evidence" value="ECO:0007669"/>
    <property type="project" value="TreeGrafter"/>
</dbReference>
<keyword evidence="3" id="KW-0547">Nucleotide-binding</keyword>
<dbReference type="AlphaFoldDB" id="A0AB34GY98"/>
<keyword evidence="6" id="KW-1278">Translocase</keyword>
<evidence type="ECO:0000256" key="6">
    <source>
        <dbReference type="ARBA" id="ARBA00022967"/>
    </source>
</evidence>
<name>A0AB34GY98_ESCRO</name>
<evidence type="ECO:0000256" key="5">
    <source>
        <dbReference type="ARBA" id="ARBA00022842"/>
    </source>
</evidence>
<keyword evidence="2" id="KW-0479">Metal-binding</keyword>